<evidence type="ECO:0000256" key="2">
    <source>
        <dbReference type="ARBA" id="ARBA00022679"/>
    </source>
</evidence>
<dbReference type="InterPro" id="IPR026170">
    <property type="entry name" value="FAM173A/B"/>
</dbReference>
<organism evidence="5 6">
    <name type="scientific">Phytopseudomonas seleniipraecipitans</name>
    <dbReference type="NCBI Taxonomy" id="640205"/>
    <lineage>
        <taxon>Bacteria</taxon>
        <taxon>Pseudomonadati</taxon>
        <taxon>Pseudomonadota</taxon>
        <taxon>Gammaproteobacteria</taxon>
        <taxon>Pseudomonadales</taxon>
        <taxon>Pseudomonadaceae</taxon>
        <taxon>Phytopseudomonas</taxon>
    </lineage>
</organism>
<gene>
    <name evidence="5" type="ORF">SAMN05216381_2718</name>
</gene>
<evidence type="ECO:0000313" key="5">
    <source>
        <dbReference type="EMBL" id="SDF91066.1"/>
    </source>
</evidence>
<dbReference type="Proteomes" id="UP000243378">
    <property type="component" value="Unassembled WGS sequence"/>
</dbReference>
<keyword evidence="4" id="KW-0812">Transmembrane</keyword>
<dbReference type="EMBL" id="FNBM01000005">
    <property type="protein sequence ID" value="SDF91066.1"/>
    <property type="molecule type" value="Genomic_DNA"/>
</dbReference>
<keyword evidence="4" id="KW-1133">Transmembrane helix</keyword>
<keyword evidence="2" id="KW-0808">Transferase</keyword>
<keyword evidence="1" id="KW-0489">Methyltransferase</keyword>
<feature type="transmembrane region" description="Helical" evidence="4">
    <location>
        <begin position="53"/>
        <end position="73"/>
    </location>
</feature>
<dbReference type="STRING" id="640205.SAMN05216381_2718"/>
<sequence length="263" mass="29533">MVDFHCTLHRLGNRYPALLALLIQLFVTLCLGVTIVAAVHLSSWRPSPLPAGLLHGLLAAGLARWLGLSRWWWWLNLLFVPALLLASGAPLPSWLFLLGFLLVLLLNWNSFGERVPLYLTGAGSRRELARLLEERGERFAFVDLGCGPAGTLLWLARRFPHAQFTGVETAPLSYAIARLRSVAQRNCRIRYQNLWRSDLAAIDVAYCFLSPAPMPALWDKARAELPPGAWLISNTFEIPGVPPQRLVALKDWRDSRLLLWEIG</sequence>
<dbReference type="AlphaFoldDB" id="A0A1G7PXT6"/>
<evidence type="ECO:0000256" key="3">
    <source>
        <dbReference type="ARBA" id="ARBA00022691"/>
    </source>
</evidence>
<dbReference type="RefSeq" id="WP_092368835.1">
    <property type="nucleotide sequence ID" value="NZ_FNBM01000005.1"/>
</dbReference>
<evidence type="ECO:0008006" key="7">
    <source>
        <dbReference type="Google" id="ProtNLM"/>
    </source>
</evidence>
<dbReference type="PANTHER" id="PTHR13610:SF11">
    <property type="entry name" value="METHYLTRANSFERASE DOMAIN-CONTAINING PROTEIN"/>
    <property type="match status" value="1"/>
</dbReference>
<dbReference type="InterPro" id="IPR029063">
    <property type="entry name" value="SAM-dependent_MTases_sf"/>
</dbReference>
<dbReference type="GO" id="GO:0016279">
    <property type="term" value="F:protein-lysine N-methyltransferase activity"/>
    <property type="evidence" value="ECO:0007669"/>
    <property type="project" value="InterPro"/>
</dbReference>
<proteinExistence type="predicted"/>
<evidence type="ECO:0000256" key="4">
    <source>
        <dbReference type="SAM" id="Phobius"/>
    </source>
</evidence>
<dbReference type="Gene3D" id="3.40.50.150">
    <property type="entry name" value="Vaccinia Virus protein VP39"/>
    <property type="match status" value="1"/>
</dbReference>
<reference evidence="5 6" key="1">
    <citation type="submission" date="2016-10" db="EMBL/GenBank/DDBJ databases">
        <authorList>
            <person name="de Groot N.N."/>
        </authorList>
    </citation>
    <scope>NUCLEOTIDE SEQUENCE [LARGE SCALE GENOMIC DNA]</scope>
    <source>
        <strain evidence="5 6">LMG 25475</strain>
    </source>
</reference>
<dbReference type="OrthoDB" id="5611641at2"/>
<dbReference type="PANTHER" id="PTHR13610">
    <property type="entry name" value="METHYLTRANSFERASE DOMAIN-CONTAINING PROTEIN"/>
    <property type="match status" value="1"/>
</dbReference>
<evidence type="ECO:0000313" key="6">
    <source>
        <dbReference type="Proteomes" id="UP000243378"/>
    </source>
</evidence>
<name>A0A1G7PXT6_9GAMM</name>
<dbReference type="SUPFAM" id="SSF53335">
    <property type="entry name" value="S-adenosyl-L-methionine-dependent methyltransferases"/>
    <property type="match status" value="1"/>
</dbReference>
<accession>A0A1G7PXT6</accession>
<dbReference type="GO" id="GO:0032259">
    <property type="term" value="P:methylation"/>
    <property type="evidence" value="ECO:0007669"/>
    <property type="project" value="UniProtKB-KW"/>
</dbReference>
<keyword evidence="4" id="KW-0472">Membrane</keyword>
<feature type="transmembrane region" description="Helical" evidence="4">
    <location>
        <begin position="17"/>
        <end position="41"/>
    </location>
</feature>
<feature type="transmembrane region" description="Helical" evidence="4">
    <location>
        <begin position="79"/>
        <end position="106"/>
    </location>
</feature>
<protein>
    <recommendedName>
        <fullName evidence="7">Methyltransferase domain-containing protein</fullName>
    </recommendedName>
</protein>
<dbReference type="CDD" id="cd02440">
    <property type="entry name" value="AdoMet_MTases"/>
    <property type="match status" value="1"/>
</dbReference>
<keyword evidence="3" id="KW-0949">S-adenosyl-L-methionine</keyword>
<evidence type="ECO:0000256" key="1">
    <source>
        <dbReference type="ARBA" id="ARBA00022603"/>
    </source>
</evidence>